<reference evidence="1 2" key="1">
    <citation type="submission" date="2019-03" db="EMBL/GenBank/DDBJ databases">
        <title>Genomic Encyclopedia of Type Strains, Phase IV (KMG-IV): sequencing the most valuable type-strain genomes for metagenomic binning, comparative biology and taxonomic classification.</title>
        <authorList>
            <person name="Goeker M."/>
        </authorList>
    </citation>
    <scope>NUCLEOTIDE SEQUENCE [LARGE SCALE GENOMIC DNA]</scope>
    <source>
        <strain evidence="1 2">DSM 2286</strain>
    </source>
</reference>
<organism evidence="1 2">
    <name type="scientific">Azotobacter chroococcum</name>
    <dbReference type="NCBI Taxonomy" id="353"/>
    <lineage>
        <taxon>Bacteria</taxon>
        <taxon>Pseudomonadati</taxon>
        <taxon>Pseudomonadota</taxon>
        <taxon>Gammaproteobacteria</taxon>
        <taxon>Pseudomonadales</taxon>
        <taxon>Pseudomonadaceae</taxon>
        <taxon>Azotobacter</taxon>
    </lineage>
</organism>
<proteinExistence type="predicted"/>
<dbReference type="AlphaFoldDB" id="A0A4R1PTK1"/>
<accession>A0A4R1PTK1</accession>
<name>A0A4R1PTK1_9GAMM</name>
<dbReference type="EMBL" id="SMMU01000019">
    <property type="protein sequence ID" value="TCL29351.1"/>
    <property type="molecule type" value="Genomic_DNA"/>
</dbReference>
<comment type="caution">
    <text evidence="1">The sequence shown here is derived from an EMBL/GenBank/DDBJ whole genome shotgun (WGS) entry which is preliminary data.</text>
</comment>
<evidence type="ECO:0000313" key="1">
    <source>
        <dbReference type="EMBL" id="TCL29351.1"/>
    </source>
</evidence>
<gene>
    <name evidence="1" type="ORF">EV691_11925</name>
</gene>
<evidence type="ECO:0000313" key="2">
    <source>
        <dbReference type="Proteomes" id="UP000295169"/>
    </source>
</evidence>
<dbReference type="Proteomes" id="UP000295169">
    <property type="component" value="Unassembled WGS sequence"/>
</dbReference>
<sequence>MFSNNGYIIEVDHNPAKSKLGSRPPEIRQNFSEHRKVTIQDQRSMPACNSNWRQHKASCVPLLFLALTTGFSNLGFSQELTSADTTLCASQEDIYFSCHLMGGKIVSVCASKDTTATTGYVQYRYGLPASLEMIFPKEITPPKGVFKFVNASEGSVNKDILKFKNGGYTYIVHQSYISGLSVIRNKSVIFRQGCTDDRYSFISRKARRVIDEIKKSEEDFY</sequence>
<protein>
    <submittedName>
        <fullName evidence="1">Uncharacterized protein</fullName>
    </submittedName>
</protein>
<dbReference type="RefSeq" id="WP_131297718.1">
    <property type="nucleotide sequence ID" value="NZ_JBHLST010000044.1"/>
</dbReference>